<dbReference type="SMART" id="SM00220">
    <property type="entry name" value="S_TKc"/>
    <property type="match status" value="1"/>
</dbReference>
<dbReference type="PANTHER" id="PTHR11042:SF185">
    <property type="entry name" value="WEE1-LIKE PROTEIN KINASE"/>
    <property type="match status" value="1"/>
</dbReference>
<dbReference type="PROSITE" id="PS00108">
    <property type="entry name" value="PROTEIN_KINASE_ST"/>
    <property type="match status" value="1"/>
</dbReference>
<dbReference type="InterPro" id="IPR000719">
    <property type="entry name" value="Prot_kinase_dom"/>
</dbReference>
<keyword evidence="4" id="KW-0067">ATP-binding</keyword>
<dbReference type="InterPro" id="IPR002156">
    <property type="entry name" value="RNaseH_domain"/>
</dbReference>
<proteinExistence type="inferred from homology"/>
<dbReference type="PROSITE" id="PS50011">
    <property type="entry name" value="PROTEIN_KINASE_DOM"/>
    <property type="match status" value="1"/>
</dbReference>
<dbReference type="GO" id="GO:0005634">
    <property type="term" value="C:nucleus"/>
    <property type="evidence" value="ECO:0007669"/>
    <property type="project" value="TreeGrafter"/>
</dbReference>
<evidence type="ECO:0000256" key="4">
    <source>
        <dbReference type="ARBA" id="ARBA00022840"/>
    </source>
</evidence>
<evidence type="ECO:0000313" key="8">
    <source>
        <dbReference type="Proteomes" id="UP000467840"/>
    </source>
</evidence>
<dbReference type="GO" id="GO:0004713">
    <property type="term" value="F:protein tyrosine kinase activity"/>
    <property type="evidence" value="ECO:0007669"/>
    <property type="project" value="TreeGrafter"/>
</dbReference>
<dbReference type="GO" id="GO:0004523">
    <property type="term" value="F:RNA-DNA hybrid ribonuclease activity"/>
    <property type="evidence" value="ECO:0007669"/>
    <property type="project" value="InterPro"/>
</dbReference>
<comment type="similarity">
    <text evidence="5">Belongs to the protein kinase superfamily. Ser/Thr protein kinase family. GCN2 subfamily.</text>
</comment>
<organism evidence="7 8">
    <name type="scientific">Hevea brasiliensis</name>
    <name type="common">Para rubber tree</name>
    <name type="synonym">Siphonia brasiliensis</name>
    <dbReference type="NCBI Taxonomy" id="3981"/>
    <lineage>
        <taxon>Eukaryota</taxon>
        <taxon>Viridiplantae</taxon>
        <taxon>Streptophyta</taxon>
        <taxon>Embryophyta</taxon>
        <taxon>Tracheophyta</taxon>
        <taxon>Spermatophyta</taxon>
        <taxon>Magnoliopsida</taxon>
        <taxon>eudicotyledons</taxon>
        <taxon>Gunneridae</taxon>
        <taxon>Pentapetalae</taxon>
        <taxon>rosids</taxon>
        <taxon>fabids</taxon>
        <taxon>Malpighiales</taxon>
        <taxon>Euphorbiaceae</taxon>
        <taxon>Crotonoideae</taxon>
        <taxon>Micrandreae</taxon>
        <taxon>Hevea</taxon>
    </lineage>
</organism>
<name>A0A6A6KJW2_HEVBR</name>
<keyword evidence="1" id="KW-0808">Transferase</keyword>
<protein>
    <recommendedName>
        <fullName evidence="6">Protein kinase domain-containing protein</fullName>
    </recommendedName>
</protein>
<keyword evidence="2" id="KW-0547">Nucleotide-binding</keyword>
<comment type="caution">
    <text evidence="7">The sequence shown here is derived from an EMBL/GenBank/DDBJ whole genome shotgun (WGS) entry which is preliminary data.</text>
</comment>
<keyword evidence="8" id="KW-1185">Reference proteome</keyword>
<dbReference type="InterPro" id="IPR008271">
    <property type="entry name" value="Ser/Thr_kinase_AS"/>
</dbReference>
<dbReference type="GO" id="GO:0005737">
    <property type="term" value="C:cytoplasm"/>
    <property type="evidence" value="ECO:0007669"/>
    <property type="project" value="TreeGrafter"/>
</dbReference>
<dbReference type="AlphaFoldDB" id="A0A6A6KJW2"/>
<dbReference type="Gene3D" id="1.10.510.10">
    <property type="entry name" value="Transferase(Phosphotransferase) domain 1"/>
    <property type="match status" value="1"/>
</dbReference>
<dbReference type="Pfam" id="PF00069">
    <property type="entry name" value="Pkinase"/>
    <property type="match status" value="1"/>
</dbReference>
<evidence type="ECO:0000256" key="2">
    <source>
        <dbReference type="ARBA" id="ARBA00022741"/>
    </source>
</evidence>
<evidence type="ECO:0000256" key="5">
    <source>
        <dbReference type="ARBA" id="ARBA00037982"/>
    </source>
</evidence>
<dbReference type="Pfam" id="PF13456">
    <property type="entry name" value="RVT_3"/>
    <property type="match status" value="1"/>
</dbReference>
<dbReference type="GO" id="GO:0003676">
    <property type="term" value="F:nucleic acid binding"/>
    <property type="evidence" value="ECO:0007669"/>
    <property type="project" value="InterPro"/>
</dbReference>
<evidence type="ECO:0000256" key="3">
    <source>
        <dbReference type="ARBA" id="ARBA00022777"/>
    </source>
</evidence>
<gene>
    <name evidence="7" type="ORF">GH714_031940</name>
</gene>
<accession>A0A6A6KJW2</accession>
<dbReference type="SUPFAM" id="SSF56112">
    <property type="entry name" value="Protein kinase-like (PK-like)"/>
    <property type="match status" value="1"/>
</dbReference>
<evidence type="ECO:0000256" key="1">
    <source>
        <dbReference type="ARBA" id="ARBA00022679"/>
    </source>
</evidence>
<dbReference type="InterPro" id="IPR050339">
    <property type="entry name" value="CC_SR_Kinase"/>
</dbReference>
<sequence length="497" mass="56324">MKLISYNYRGLGNSLAVANLRRLVQSGYPFTCDNGRSGNGFAVERLDRGLMLQRQSLKVQLSEVSLREEIWWRQRAKIQWLNEGDWNTRYFHDVASKRHRVNHTGSLIDFDGRELWDIELHDHIVSFYSDLFTSTALEVGLDKWIPQLISFQVIMPQRILLIDPTVSSLINAEARMWDWDLISSIFLPVDVYRIRAIPLSTVPRPDALSIFDARKISFVTTAMLFEFSAVGKPCLENVAGTHQDAVFSRSFPPPFGLVKMNTDAGIIRSRVVSLGVVFRDDLGNVLTSANKFVVEDWDSYTSEALAIAFGLKLAVDLSFHSFIVETDYEVKIEKTLVTGTQRCQNYVSQSTVALQCKVMPPPCIKNPYLMDSWKVDIDLYELCDCSLPINKSSKSFTEDKVLEVLHQIAKALHFIHGRGIAHLDVKPDNIYVKNGVYKLGDFGCATLLNQSLLIEKGDVHYMPQEILNENYNHLDKVDILSLGAAIYELNRGSPLPK</sequence>
<evidence type="ECO:0000259" key="6">
    <source>
        <dbReference type="PROSITE" id="PS50011"/>
    </source>
</evidence>
<reference evidence="7 8" key="1">
    <citation type="journal article" date="2020" name="Mol. Plant">
        <title>The Chromosome-Based Rubber Tree Genome Provides New Insights into Spurge Genome Evolution and Rubber Biosynthesis.</title>
        <authorList>
            <person name="Liu J."/>
            <person name="Shi C."/>
            <person name="Shi C.C."/>
            <person name="Li W."/>
            <person name="Zhang Q.J."/>
            <person name="Zhang Y."/>
            <person name="Li K."/>
            <person name="Lu H.F."/>
            <person name="Shi C."/>
            <person name="Zhu S.T."/>
            <person name="Xiao Z.Y."/>
            <person name="Nan H."/>
            <person name="Yue Y."/>
            <person name="Zhu X.G."/>
            <person name="Wu Y."/>
            <person name="Hong X.N."/>
            <person name="Fan G.Y."/>
            <person name="Tong Y."/>
            <person name="Zhang D."/>
            <person name="Mao C.L."/>
            <person name="Liu Y.L."/>
            <person name="Hao S.J."/>
            <person name="Liu W.Q."/>
            <person name="Lv M.Q."/>
            <person name="Zhang H.B."/>
            <person name="Liu Y."/>
            <person name="Hu-Tang G.R."/>
            <person name="Wang J.P."/>
            <person name="Wang J.H."/>
            <person name="Sun Y.H."/>
            <person name="Ni S.B."/>
            <person name="Chen W.B."/>
            <person name="Zhang X.C."/>
            <person name="Jiao Y.N."/>
            <person name="Eichler E.E."/>
            <person name="Li G.H."/>
            <person name="Liu X."/>
            <person name="Gao L.Z."/>
        </authorList>
    </citation>
    <scope>NUCLEOTIDE SEQUENCE [LARGE SCALE GENOMIC DNA]</scope>
    <source>
        <strain evidence="8">cv. GT1</strain>
        <tissue evidence="7">Leaf</tissue>
    </source>
</reference>
<dbReference type="GO" id="GO:0005524">
    <property type="term" value="F:ATP binding"/>
    <property type="evidence" value="ECO:0007669"/>
    <property type="project" value="UniProtKB-KW"/>
</dbReference>
<evidence type="ECO:0000313" key="7">
    <source>
        <dbReference type="EMBL" id="KAF2289240.1"/>
    </source>
</evidence>
<dbReference type="EMBL" id="JAAGAX010000016">
    <property type="protein sequence ID" value="KAF2289240.1"/>
    <property type="molecule type" value="Genomic_DNA"/>
</dbReference>
<feature type="domain" description="Protein kinase" evidence="6">
    <location>
        <begin position="271"/>
        <end position="497"/>
    </location>
</feature>
<dbReference type="PANTHER" id="PTHR11042">
    <property type="entry name" value="EUKARYOTIC TRANSLATION INITIATION FACTOR 2-ALPHA KINASE EIF2-ALPHA KINASE -RELATED"/>
    <property type="match status" value="1"/>
</dbReference>
<dbReference type="Proteomes" id="UP000467840">
    <property type="component" value="Chromosome 8"/>
</dbReference>
<dbReference type="InterPro" id="IPR011009">
    <property type="entry name" value="Kinase-like_dom_sf"/>
</dbReference>
<keyword evidence="3" id="KW-0418">Kinase</keyword>